<dbReference type="PRINTS" id="PR00081">
    <property type="entry name" value="GDHRDH"/>
</dbReference>
<dbReference type="SMART" id="SM00822">
    <property type="entry name" value="PKS_KR"/>
    <property type="match status" value="1"/>
</dbReference>
<dbReference type="EMBL" id="CP035492">
    <property type="protein sequence ID" value="QAY67572.1"/>
    <property type="molecule type" value="Genomic_DNA"/>
</dbReference>
<sequence>MGNKVWLVTGSSRGLGREIVLAALRKGDRVIATARNPVSLDDLPAAYGDRVLTLKLDVTNVEDVQAAVQAGISRFGTIDVLVNNAGYANLSSIEDIDMADFHHQVATNFFGVVYMAKAVLPIMRERRRGSIINISSIGGRFGNPGLGAYQSSKFAVNGFTEVLAQEAASFGIKVTTVEPGGIATDWAGSSMHIPPISEPYVPVIGPVASHLRALNDSPPEARIGIVSDPAKIAEAVWKLTEMEEPPVHLLMGTSAWQIAQSGAKRLAESDLKYEELTKSTVYTE</sequence>
<dbReference type="CDD" id="cd05374">
    <property type="entry name" value="17beta-HSD-like_SDR_c"/>
    <property type="match status" value="1"/>
</dbReference>
<keyword evidence="6" id="KW-1185">Reference proteome</keyword>
<dbReference type="AlphaFoldDB" id="A0A4P6EX21"/>
<dbReference type="InterPro" id="IPR057326">
    <property type="entry name" value="KR_dom"/>
</dbReference>
<name>A0A4P6EX21_9BACL</name>
<organism evidence="5 6">
    <name type="scientific">Paenibacillus protaetiae</name>
    <dbReference type="NCBI Taxonomy" id="2509456"/>
    <lineage>
        <taxon>Bacteria</taxon>
        <taxon>Bacillati</taxon>
        <taxon>Bacillota</taxon>
        <taxon>Bacilli</taxon>
        <taxon>Bacillales</taxon>
        <taxon>Paenibacillaceae</taxon>
        <taxon>Paenibacillus</taxon>
    </lineage>
</organism>
<protein>
    <submittedName>
        <fullName evidence="5">SDR family NAD(P)-dependent oxidoreductase</fullName>
    </submittedName>
</protein>
<dbReference type="Pfam" id="PF00106">
    <property type="entry name" value="adh_short"/>
    <property type="match status" value="1"/>
</dbReference>
<evidence type="ECO:0000313" key="5">
    <source>
        <dbReference type="EMBL" id="QAY67572.1"/>
    </source>
</evidence>
<dbReference type="PANTHER" id="PTHR43976:SF16">
    <property type="entry name" value="SHORT-CHAIN DEHYDROGENASE_REDUCTASE FAMILY PROTEIN"/>
    <property type="match status" value="1"/>
</dbReference>
<dbReference type="FunFam" id="3.40.50.720:FF:000084">
    <property type="entry name" value="Short-chain dehydrogenase reductase"/>
    <property type="match status" value="1"/>
</dbReference>
<evidence type="ECO:0000256" key="2">
    <source>
        <dbReference type="ARBA" id="ARBA00023002"/>
    </source>
</evidence>
<dbReference type="PRINTS" id="PR00080">
    <property type="entry name" value="SDRFAMILY"/>
</dbReference>
<dbReference type="InterPro" id="IPR051911">
    <property type="entry name" value="SDR_oxidoreductase"/>
</dbReference>
<dbReference type="KEGG" id="pprt:ET464_15455"/>
<evidence type="ECO:0000256" key="1">
    <source>
        <dbReference type="ARBA" id="ARBA00006484"/>
    </source>
</evidence>
<evidence type="ECO:0000256" key="3">
    <source>
        <dbReference type="RuleBase" id="RU000363"/>
    </source>
</evidence>
<evidence type="ECO:0000259" key="4">
    <source>
        <dbReference type="SMART" id="SM00822"/>
    </source>
</evidence>
<dbReference type="RefSeq" id="WP_129442355.1">
    <property type="nucleotide sequence ID" value="NZ_CP035492.1"/>
</dbReference>
<dbReference type="GO" id="GO:0008206">
    <property type="term" value="P:bile acid metabolic process"/>
    <property type="evidence" value="ECO:0007669"/>
    <property type="project" value="UniProtKB-ARBA"/>
</dbReference>
<feature type="domain" description="Ketoreductase" evidence="4">
    <location>
        <begin position="4"/>
        <end position="186"/>
    </location>
</feature>
<dbReference type="Proteomes" id="UP000293568">
    <property type="component" value="Chromosome"/>
</dbReference>
<dbReference type="SUPFAM" id="SSF51735">
    <property type="entry name" value="NAD(P)-binding Rossmann-fold domains"/>
    <property type="match status" value="1"/>
</dbReference>
<dbReference type="InterPro" id="IPR002347">
    <property type="entry name" value="SDR_fam"/>
</dbReference>
<dbReference type="OrthoDB" id="9775296at2"/>
<accession>A0A4P6EX21</accession>
<dbReference type="Gene3D" id="3.40.50.720">
    <property type="entry name" value="NAD(P)-binding Rossmann-like Domain"/>
    <property type="match status" value="1"/>
</dbReference>
<dbReference type="PANTHER" id="PTHR43976">
    <property type="entry name" value="SHORT CHAIN DEHYDROGENASE"/>
    <property type="match status" value="1"/>
</dbReference>
<dbReference type="InterPro" id="IPR036291">
    <property type="entry name" value="NAD(P)-bd_dom_sf"/>
</dbReference>
<comment type="similarity">
    <text evidence="1 3">Belongs to the short-chain dehydrogenases/reductases (SDR) family.</text>
</comment>
<reference evidence="5 6" key="1">
    <citation type="submission" date="2019-01" db="EMBL/GenBank/DDBJ databases">
        <title>Genome sequencing of strain FW100M-2.</title>
        <authorList>
            <person name="Heo J."/>
            <person name="Kim S.-J."/>
            <person name="Kim J.-S."/>
            <person name="Hong S.-B."/>
            <person name="Kwon S.-W."/>
        </authorList>
    </citation>
    <scope>NUCLEOTIDE SEQUENCE [LARGE SCALE GENOMIC DNA]</scope>
    <source>
        <strain evidence="5 6">FW100M-2</strain>
    </source>
</reference>
<gene>
    <name evidence="5" type="ORF">ET464_15455</name>
</gene>
<evidence type="ECO:0000313" key="6">
    <source>
        <dbReference type="Proteomes" id="UP000293568"/>
    </source>
</evidence>
<keyword evidence="2" id="KW-0560">Oxidoreductase</keyword>
<dbReference type="GO" id="GO:0016491">
    <property type="term" value="F:oxidoreductase activity"/>
    <property type="evidence" value="ECO:0007669"/>
    <property type="project" value="UniProtKB-KW"/>
</dbReference>
<proteinExistence type="inferred from homology"/>